<reference evidence="3" key="1">
    <citation type="journal article" date="2010" name="Nat. Biotechnol.">
        <title>Draft genome sequence of the oilseed species Ricinus communis.</title>
        <authorList>
            <person name="Chan A.P."/>
            <person name="Crabtree J."/>
            <person name="Zhao Q."/>
            <person name="Lorenzi H."/>
            <person name="Orvis J."/>
            <person name="Puiu D."/>
            <person name="Melake-Berhan A."/>
            <person name="Jones K.M."/>
            <person name="Redman J."/>
            <person name="Chen G."/>
            <person name="Cahoon E.B."/>
            <person name="Gedil M."/>
            <person name="Stanke M."/>
            <person name="Haas B.J."/>
            <person name="Wortman J.R."/>
            <person name="Fraser-Liggett C.M."/>
            <person name="Ravel J."/>
            <person name="Rabinowicz P.D."/>
        </authorList>
    </citation>
    <scope>NUCLEOTIDE SEQUENCE [LARGE SCALE GENOMIC DNA]</scope>
    <source>
        <strain evidence="3">cv. Hale</strain>
    </source>
</reference>
<accession>B9TCB3</accession>
<evidence type="ECO:0000313" key="3">
    <source>
        <dbReference type="Proteomes" id="UP000008311"/>
    </source>
</evidence>
<dbReference type="Gene3D" id="1.20.1600.10">
    <property type="entry name" value="Outer membrane efflux proteins (OEP)"/>
    <property type="match status" value="1"/>
</dbReference>
<feature type="coiled-coil region" evidence="1">
    <location>
        <begin position="15"/>
        <end position="49"/>
    </location>
</feature>
<keyword evidence="3" id="KW-1185">Reference proteome</keyword>
<sequence length="70" mass="7899">MARRQELLANYRQYIIAALADVEAALNRIRGLEQQAVAQAEALDNAERAFNFAQSRYQAGAETMLCWIPN</sequence>
<dbReference type="InterPro" id="IPR003423">
    <property type="entry name" value="OMP_efflux"/>
</dbReference>
<dbReference type="EMBL" id="EQ977142">
    <property type="protein sequence ID" value="EEF26503.1"/>
    <property type="molecule type" value="Genomic_DNA"/>
</dbReference>
<organism evidence="2 3">
    <name type="scientific">Ricinus communis</name>
    <name type="common">Castor bean</name>
    <dbReference type="NCBI Taxonomy" id="3988"/>
    <lineage>
        <taxon>Eukaryota</taxon>
        <taxon>Viridiplantae</taxon>
        <taxon>Streptophyta</taxon>
        <taxon>Embryophyta</taxon>
        <taxon>Tracheophyta</taxon>
        <taxon>Spermatophyta</taxon>
        <taxon>Magnoliopsida</taxon>
        <taxon>eudicotyledons</taxon>
        <taxon>Gunneridae</taxon>
        <taxon>Pentapetalae</taxon>
        <taxon>rosids</taxon>
        <taxon>fabids</taxon>
        <taxon>Malpighiales</taxon>
        <taxon>Euphorbiaceae</taxon>
        <taxon>Acalyphoideae</taxon>
        <taxon>Acalypheae</taxon>
        <taxon>Ricinus</taxon>
    </lineage>
</organism>
<dbReference type="InParanoid" id="B9TCB3"/>
<name>B9TCB3_RICCO</name>
<dbReference type="Proteomes" id="UP000008311">
    <property type="component" value="Unassembled WGS sequence"/>
</dbReference>
<dbReference type="SUPFAM" id="SSF56954">
    <property type="entry name" value="Outer membrane efflux proteins (OEP)"/>
    <property type="match status" value="1"/>
</dbReference>
<gene>
    <name evidence="2" type="ORF">RCOM_0430000</name>
</gene>
<evidence type="ECO:0000256" key="1">
    <source>
        <dbReference type="SAM" id="Coils"/>
    </source>
</evidence>
<protein>
    <submittedName>
        <fullName evidence="2">Uncharacterized protein</fullName>
    </submittedName>
</protein>
<dbReference type="Pfam" id="PF02321">
    <property type="entry name" value="OEP"/>
    <property type="match status" value="1"/>
</dbReference>
<proteinExistence type="predicted"/>
<feature type="non-terminal residue" evidence="2">
    <location>
        <position position="70"/>
    </location>
</feature>
<dbReference type="GO" id="GO:0015562">
    <property type="term" value="F:efflux transmembrane transporter activity"/>
    <property type="evidence" value="ECO:0007669"/>
    <property type="project" value="InterPro"/>
</dbReference>
<evidence type="ECO:0000313" key="2">
    <source>
        <dbReference type="EMBL" id="EEF26503.1"/>
    </source>
</evidence>
<dbReference type="AlphaFoldDB" id="B9TCB3"/>
<keyword evidence="1" id="KW-0175">Coiled coil</keyword>